<dbReference type="Proteomes" id="UP001168620">
    <property type="component" value="Unassembled WGS sequence"/>
</dbReference>
<dbReference type="InterPro" id="IPR005614">
    <property type="entry name" value="NrfD-like"/>
</dbReference>
<comment type="similarity">
    <text evidence="2">Belongs to the NrfD family.</text>
</comment>
<dbReference type="Gene3D" id="1.20.1630.10">
    <property type="entry name" value="Formate dehydrogenase/DMSO reductase domain"/>
    <property type="match status" value="1"/>
</dbReference>
<feature type="transmembrane region" description="Helical" evidence="8">
    <location>
        <begin position="224"/>
        <end position="245"/>
    </location>
</feature>
<feature type="transmembrane region" description="Helical" evidence="8">
    <location>
        <begin position="265"/>
        <end position="283"/>
    </location>
</feature>
<protein>
    <submittedName>
        <fullName evidence="9">Polysulfide reductase NrfD</fullName>
    </submittedName>
</protein>
<evidence type="ECO:0000313" key="9">
    <source>
        <dbReference type="EMBL" id="MDN4171508.1"/>
    </source>
</evidence>
<name>A0ABT8FA18_9ACTN</name>
<evidence type="ECO:0000256" key="1">
    <source>
        <dbReference type="ARBA" id="ARBA00004651"/>
    </source>
</evidence>
<reference evidence="9" key="1">
    <citation type="submission" date="2023-06" db="EMBL/GenBank/DDBJ databases">
        <title>Draft genome sequence of Nocardioides sp. SOB77.</title>
        <authorList>
            <person name="Zhang G."/>
        </authorList>
    </citation>
    <scope>NUCLEOTIDE SEQUENCE</scope>
    <source>
        <strain evidence="9">SOB77</strain>
    </source>
</reference>
<evidence type="ECO:0000256" key="2">
    <source>
        <dbReference type="ARBA" id="ARBA00008929"/>
    </source>
</evidence>
<evidence type="ECO:0000256" key="7">
    <source>
        <dbReference type="SAM" id="MobiDB-lite"/>
    </source>
</evidence>
<dbReference type="InterPro" id="IPR052049">
    <property type="entry name" value="Electron_transfer_protein"/>
</dbReference>
<dbReference type="PANTHER" id="PTHR34856">
    <property type="entry name" value="PROTEIN NRFD"/>
    <property type="match status" value="1"/>
</dbReference>
<organism evidence="9 10">
    <name type="scientific">Nocardioides oceani</name>
    <dbReference type="NCBI Taxonomy" id="3058369"/>
    <lineage>
        <taxon>Bacteria</taxon>
        <taxon>Bacillati</taxon>
        <taxon>Actinomycetota</taxon>
        <taxon>Actinomycetes</taxon>
        <taxon>Propionibacteriales</taxon>
        <taxon>Nocardioidaceae</taxon>
        <taxon>Nocardioides</taxon>
    </lineage>
</organism>
<evidence type="ECO:0000313" key="10">
    <source>
        <dbReference type="Proteomes" id="UP001168620"/>
    </source>
</evidence>
<dbReference type="Pfam" id="PF03916">
    <property type="entry name" value="NrfD"/>
    <property type="match status" value="1"/>
</dbReference>
<dbReference type="PANTHER" id="PTHR34856:SF2">
    <property type="entry name" value="PROTEIN NRFD"/>
    <property type="match status" value="1"/>
</dbReference>
<keyword evidence="3" id="KW-1003">Cell membrane</keyword>
<keyword evidence="5 8" id="KW-1133">Transmembrane helix</keyword>
<sequence length="403" mass="41689">MTTGREVGPEGDPSEDAHTHDQVNATTDPLAGGGDNAVGREGLQGVRSQTNATVGTRGGRRGSGEGGSGRRRGGRRGGGRGDRSMVPEAEFTSYYGRPIVKPSPWEADIPAYLFAGGLAAGSSILAAGADLTGRPTMRRSGRLVSIGALGFSMVALVHDLGTPSRFYNMLRVAKPTSPMSMGTWILSAYGAFAGAATAAEAARMLPPRWRTRGPLRRPLALLPYVDRPAGVLAAVVAPAVASYTAVLLSDTATPSWHSAYRELPFVFVGSAAAASSGMAMITAPTSEAGPARRLAVAGAAFELVMEHRMEQTMGITAEPLHQGQAGRLMRAAKALTVAGAAGSLLAGRSRALSVLSGAALMAGSACTRFGVFEAGQASAKDPKYTVVPQRERLEREGPVRHPG</sequence>
<feature type="compositionally biased region" description="Basic residues" evidence="7">
    <location>
        <begin position="69"/>
        <end position="78"/>
    </location>
</feature>
<evidence type="ECO:0000256" key="8">
    <source>
        <dbReference type="SAM" id="Phobius"/>
    </source>
</evidence>
<feature type="transmembrane region" description="Helical" evidence="8">
    <location>
        <begin position="181"/>
        <end position="203"/>
    </location>
</feature>
<gene>
    <name evidence="9" type="primary">nrfD</name>
    <name evidence="9" type="ORF">QWY28_00980</name>
</gene>
<keyword evidence="6 8" id="KW-0472">Membrane</keyword>
<keyword evidence="4 8" id="KW-0812">Transmembrane</keyword>
<feature type="transmembrane region" description="Helical" evidence="8">
    <location>
        <begin position="143"/>
        <end position="161"/>
    </location>
</feature>
<accession>A0ABT8FA18</accession>
<comment type="subcellular location">
    <subcellularLocation>
        <location evidence="1">Cell membrane</location>
        <topology evidence="1">Multi-pass membrane protein</topology>
    </subcellularLocation>
</comment>
<keyword evidence="10" id="KW-1185">Reference proteome</keyword>
<evidence type="ECO:0000256" key="5">
    <source>
        <dbReference type="ARBA" id="ARBA00022989"/>
    </source>
</evidence>
<comment type="caution">
    <text evidence="9">The sequence shown here is derived from an EMBL/GenBank/DDBJ whole genome shotgun (WGS) entry which is preliminary data.</text>
</comment>
<proteinExistence type="inferred from homology"/>
<evidence type="ECO:0000256" key="4">
    <source>
        <dbReference type="ARBA" id="ARBA00022692"/>
    </source>
</evidence>
<evidence type="ECO:0000256" key="3">
    <source>
        <dbReference type="ARBA" id="ARBA00022475"/>
    </source>
</evidence>
<dbReference type="EMBL" id="JAUHJQ010000001">
    <property type="protein sequence ID" value="MDN4171508.1"/>
    <property type="molecule type" value="Genomic_DNA"/>
</dbReference>
<feature type="region of interest" description="Disordered" evidence="7">
    <location>
        <begin position="1"/>
        <end position="85"/>
    </location>
</feature>
<evidence type="ECO:0000256" key="6">
    <source>
        <dbReference type="ARBA" id="ARBA00023136"/>
    </source>
</evidence>
<dbReference type="RefSeq" id="WP_300950435.1">
    <property type="nucleotide sequence ID" value="NZ_JAUHJQ010000001.1"/>
</dbReference>